<name>A0A3T1D8E1_9BACL</name>
<evidence type="ECO:0000259" key="8">
    <source>
        <dbReference type="Pfam" id="PF21982"/>
    </source>
</evidence>
<evidence type="ECO:0000313" key="9">
    <source>
        <dbReference type="EMBL" id="BBI34357.1"/>
    </source>
</evidence>
<dbReference type="HAMAP" id="MF_01114">
    <property type="entry name" value="RecX"/>
    <property type="match status" value="1"/>
</dbReference>
<dbReference type="Pfam" id="PF21981">
    <property type="entry name" value="RecX_HTH3"/>
    <property type="match status" value="1"/>
</dbReference>
<feature type="domain" description="RecX first three-helical" evidence="8">
    <location>
        <begin position="118"/>
        <end position="157"/>
    </location>
</feature>
<proteinExistence type="inferred from homology"/>
<dbReference type="PANTHER" id="PTHR33602">
    <property type="entry name" value="REGULATORY PROTEIN RECX FAMILY PROTEIN"/>
    <property type="match status" value="1"/>
</dbReference>
<evidence type="ECO:0000256" key="4">
    <source>
        <dbReference type="ARBA" id="ARBA00022490"/>
    </source>
</evidence>
<dbReference type="AlphaFoldDB" id="A0A3T1D8E1"/>
<dbReference type="KEGG" id="cohn:KCTCHS21_37560"/>
<evidence type="ECO:0000259" key="6">
    <source>
        <dbReference type="Pfam" id="PF02631"/>
    </source>
</evidence>
<gene>
    <name evidence="5" type="primary">recX</name>
    <name evidence="9" type="ORF">KCTCHS21_37560</name>
</gene>
<dbReference type="InterPro" id="IPR003783">
    <property type="entry name" value="Regulatory_RecX"/>
</dbReference>
<dbReference type="Pfam" id="PF21982">
    <property type="entry name" value="RecX_HTH1"/>
    <property type="match status" value="1"/>
</dbReference>
<comment type="function">
    <text evidence="5">Modulates RecA activity.</text>
</comment>
<dbReference type="Gene3D" id="1.10.10.10">
    <property type="entry name" value="Winged helix-like DNA-binding domain superfamily/Winged helix DNA-binding domain"/>
    <property type="match status" value="3"/>
</dbReference>
<organism evidence="9 10">
    <name type="scientific">Cohnella abietis</name>
    <dbReference type="NCBI Taxonomy" id="2507935"/>
    <lineage>
        <taxon>Bacteria</taxon>
        <taxon>Bacillati</taxon>
        <taxon>Bacillota</taxon>
        <taxon>Bacilli</taxon>
        <taxon>Bacillales</taxon>
        <taxon>Paenibacillaceae</taxon>
        <taxon>Cohnella</taxon>
    </lineage>
</organism>
<feature type="domain" description="RecX third three-helical" evidence="7">
    <location>
        <begin position="215"/>
        <end position="257"/>
    </location>
</feature>
<comment type="similarity">
    <text evidence="2 5">Belongs to the RecX family.</text>
</comment>
<evidence type="ECO:0000256" key="5">
    <source>
        <dbReference type="HAMAP-Rule" id="MF_01114"/>
    </source>
</evidence>
<dbReference type="GO" id="GO:0006282">
    <property type="term" value="P:regulation of DNA repair"/>
    <property type="evidence" value="ECO:0007669"/>
    <property type="project" value="UniProtKB-UniRule"/>
</dbReference>
<evidence type="ECO:0000313" key="10">
    <source>
        <dbReference type="Proteomes" id="UP000289856"/>
    </source>
</evidence>
<sequence length="286" mass="32572">MEMSVVGAEVIAIEVHPKKPHMYRVILKLEFDESQDEEMGGIETDLDVVQEGQLTVVWADEVDALIAGAQAAGKSSGAGETLVTIHEDTLVSWRLLKGRRLTAEEYEVLKLDEQKEEAYRSSLMMLERKARTTAELSKALKRKGYAPEVVEGCLQRLQSRRMLDDTAYAKRFTEQRAVGQRKGRMLIKQELMQRGVRREDAEEAIGELDEQIEHNSALALARKKWPNIKGIDRERRQKLMTMLLRRGFSLGIVKTAVQQAILELEEEAVDTDYEEGGLFESEYMED</sequence>
<evidence type="ECO:0000256" key="1">
    <source>
        <dbReference type="ARBA" id="ARBA00004496"/>
    </source>
</evidence>
<dbReference type="InterPro" id="IPR036388">
    <property type="entry name" value="WH-like_DNA-bd_sf"/>
</dbReference>
<dbReference type="PANTHER" id="PTHR33602:SF1">
    <property type="entry name" value="REGULATORY PROTEIN RECX FAMILY PROTEIN"/>
    <property type="match status" value="1"/>
</dbReference>
<feature type="domain" description="RecX second three-helical" evidence="6">
    <location>
        <begin position="164"/>
        <end position="205"/>
    </location>
</feature>
<dbReference type="EMBL" id="AP019400">
    <property type="protein sequence ID" value="BBI34357.1"/>
    <property type="molecule type" value="Genomic_DNA"/>
</dbReference>
<keyword evidence="10" id="KW-1185">Reference proteome</keyword>
<dbReference type="InterPro" id="IPR053926">
    <property type="entry name" value="RecX_HTH_1st"/>
</dbReference>
<comment type="subcellular location">
    <subcellularLocation>
        <location evidence="1 5">Cytoplasm</location>
    </subcellularLocation>
</comment>
<accession>A0A3T1D8E1</accession>
<evidence type="ECO:0000256" key="3">
    <source>
        <dbReference type="ARBA" id="ARBA00018111"/>
    </source>
</evidence>
<evidence type="ECO:0000259" key="7">
    <source>
        <dbReference type="Pfam" id="PF21981"/>
    </source>
</evidence>
<dbReference type="RefSeq" id="WP_162309349.1">
    <property type="nucleotide sequence ID" value="NZ_AP019400.1"/>
</dbReference>
<dbReference type="Proteomes" id="UP000289856">
    <property type="component" value="Chromosome"/>
</dbReference>
<protein>
    <recommendedName>
        <fullName evidence="3 5">Regulatory protein RecX</fullName>
    </recommendedName>
</protein>
<dbReference type="InterPro" id="IPR053924">
    <property type="entry name" value="RecX_HTH_2nd"/>
</dbReference>
<reference evidence="9 10" key="1">
    <citation type="submission" date="2019-01" db="EMBL/GenBank/DDBJ databases">
        <title>Complete genome sequence of Cohnella hallensis HS21 isolated from Korean fir (Abies koreana) rhizospheric soil.</title>
        <authorList>
            <person name="Jiang L."/>
            <person name="Kang S.W."/>
            <person name="Kim S."/>
            <person name="Jung J."/>
            <person name="Kim C.Y."/>
            <person name="Kim D.H."/>
            <person name="Kim S.W."/>
            <person name="Lee J."/>
        </authorList>
    </citation>
    <scope>NUCLEOTIDE SEQUENCE [LARGE SCALE GENOMIC DNA]</scope>
    <source>
        <strain evidence="9 10">HS21</strain>
    </source>
</reference>
<keyword evidence="4 5" id="KW-0963">Cytoplasm</keyword>
<evidence type="ECO:0000256" key="2">
    <source>
        <dbReference type="ARBA" id="ARBA00009695"/>
    </source>
</evidence>
<dbReference type="Pfam" id="PF02631">
    <property type="entry name" value="RecX_HTH2"/>
    <property type="match status" value="1"/>
</dbReference>
<dbReference type="GO" id="GO:0005737">
    <property type="term" value="C:cytoplasm"/>
    <property type="evidence" value="ECO:0007669"/>
    <property type="project" value="UniProtKB-SubCell"/>
</dbReference>
<dbReference type="InterPro" id="IPR053925">
    <property type="entry name" value="RecX_HTH_3rd"/>
</dbReference>